<evidence type="ECO:0000313" key="11">
    <source>
        <dbReference type="Proteomes" id="UP001056535"/>
    </source>
</evidence>
<comment type="pathway">
    <text evidence="1 7">Metabolic intermediate biosynthesis; chorismate biosynthesis; chorismate from D-erythrose 4-phosphate and phosphoenolpyruvate: step 6/7.</text>
</comment>
<gene>
    <name evidence="7 10" type="primary">aroA</name>
    <name evidence="10" type="ORF">NF557_04345</name>
</gene>
<evidence type="ECO:0000256" key="3">
    <source>
        <dbReference type="ARBA" id="ARBA00022605"/>
    </source>
</evidence>
<feature type="binding site" evidence="7">
    <location>
        <position position="170"/>
    </location>
    <ligand>
        <name>3-phosphoshikimate</name>
        <dbReference type="ChEBI" id="CHEBI:145989"/>
    </ligand>
</feature>
<feature type="binding site" evidence="7">
    <location>
        <position position="171"/>
    </location>
    <ligand>
        <name>3-phosphoshikimate</name>
        <dbReference type="ChEBI" id="CHEBI:145989"/>
    </ligand>
</feature>
<keyword evidence="4 7" id="KW-0808">Transferase</keyword>
<organism evidence="10 11">
    <name type="scientific">Ornithinimicrobium cryptoxanthini</name>
    <dbReference type="NCBI Taxonomy" id="2934161"/>
    <lineage>
        <taxon>Bacteria</taxon>
        <taxon>Bacillati</taxon>
        <taxon>Actinomycetota</taxon>
        <taxon>Actinomycetes</taxon>
        <taxon>Micrococcales</taxon>
        <taxon>Ornithinimicrobiaceae</taxon>
        <taxon>Ornithinimicrobium</taxon>
    </lineage>
</organism>
<accession>A0ABY4YMZ6</accession>
<evidence type="ECO:0000256" key="8">
    <source>
        <dbReference type="SAM" id="MobiDB-lite"/>
    </source>
</evidence>
<protein>
    <recommendedName>
        <fullName evidence="7">3-phosphoshikimate 1-carboxyvinyltransferase</fullName>
        <ecNumber evidence="7">2.5.1.19</ecNumber>
    </recommendedName>
    <alternativeName>
        <fullName evidence="7">5-enolpyruvylshikimate-3-phosphate synthase</fullName>
        <shortName evidence="7">EPSP synthase</shortName>
        <shortName evidence="7">EPSPS</shortName>
    </alternativeName>
</protein>
<evidence type="ECO:0000256" key="7">
    <source>
        <dbReference type="HAMAP-Rule" id="MF_00210"/>
    </source>
</evidence>
<dbReference type="NCBIfam" id="TIGR01356">
    <property type="entry name" value="aroA"/>
    <property type="match status" value="1"/>
</dbReference>
<evidence type="ECO:0000259" key="9">
    <source>
        <dbReference type="Pfam" id="PF00275"/>
    </source>
</evidence>
<feature type="binding site" evidence="7">
    <location>
        <position position="172"/>
    </location>
    <ligand>
        <name>3-phosphoshikimate</name>
        <dbReference type="ChEBI" id="CHEBI:145989"/>
    </ligand>
</feature>
<feature type="binding site" evidence="7">
    <location>
        <position position="26"/>
    </location>
    <ligand>
        <name>3-phosphoshikimate</name>
        <dbReference type="ChEBI" id="CHEBI:145989"/>
    </ligand>
</feature>
<feature type="region of interest" description="Disordered" evidence="8">
    <location>
        <begin position="291"/>
        <end position="320"/>
    </location>
</feature>
<evidence type="ECO:0000256" key="5">
    <source>
        <dbReference type="ARBA" id="ARBA00023141"/>
    </source>
</evidence>
<evidence type="ECO:0000256" key="6">
    <source>
        <dbReference type="ARBA" id="ARBA00044633"/>
    </source>
</evidence>
<feature type="binding site" evidence="7">
    <location>
        <position position="25"/>
    </location>
    <ligand>
        <name>3-phosphoshikimate</name>
        <dbReference type="ChEBI" id="CHEBI:145989"/>
    </ligand>
</feature>
<keyword evidence="3 7" id="KW-0028">Amino-acid biosynthesis</keyword>
<feature type="binding site" evidence="7">
    <location>
        <position position="376"/>
    </location>
    <ligand>
        <name>3-phosphoshikimate</name>
        <dbReference type="ChEBI" id="CHEBI:145989"/>
    </ligand>
</feature>
<dbReference type="PIRSF" id="PIRSF000505">
    <property type="entry name" value="EPSPS"/>
    <property type="match status" value="1"/>
</dbReference>
<dbReference type="PANTHER" id="PTHR21090">
    <property type="entry name" value="AROM/DEHYDROQUINATE SYNTHASE"/>
    <property type="match status" value="1"/>
</dbReference>
<dbReference type="SUPFAM" id="SSF55205">
    <property type="entry name" value="EPT/RTPC-like"/>
    <property type="match status" value="1"/>
</dbReference>
<dbReference type="EC" id="2.5.1.19" evidence="7"/>
<evidence type="ECO:0000313" key="10">
    <source>
        <dbReference type="EMBL" id="USQ77974.1"/>
    </source>
</evidence>
<evidence type="ECO:0000256" key="2">
    <source>
        <dbReference type="ARBA" id="ARBA00009948"/>
    </source>
</evidence>
<proteinExistence type="inferred from homology"/>
<evidence type="ECO:0000256" key="4">
    <source>
        <dbReference type="ARBA" id="ARBA00022679"/>
    </source>
</evidence>
<keyword evidence="11" id="KW-1185">Reference proteome</keyword>
<reference evidence="10" key="1">
    <citation type="submission" date="2022-06" db="EMBL/GenBank/DDBJ databases">
        <title>Ornithinimicrobium JY.X270.</title>
        <authorList>
            <person name="Huang Y."/>
        </authorList>
    </citation>
    <scope>NUCLEOTIDE SEQUENCE</scope>
    <source>
        <strain evidence="10">JY.X270</strain>
    </source>
</reference>
<dbReference type="PANTHER" id="PTHR21090:SF5">
    <property type="entry name" value="PENTAFUNCTIONAL AROM POLYPEPTIDE"/>
    <property type="match status" value="1"/>
</dbReference>
<dbReference type="Proteomes" id="UP001056535">
    <property type="component" value="Chromosome"/>
</dbReference>
<feature type="binding site" evidence="7">
    <location>
        <position position="421"/>
    </location>
    <ligand>
        <name>phosphoenolpyruvate</name>
        <dbReference type="ChEBI" id="CHEBI:58702"/>
    </ligand>
</feature>
<comment type="subunit">
    <text evidence="7">Monomer.</text>
</comment>
<comment type="catalytic activity">
    <reaction evidence="6">
        <text>3-phosphoshikimate + phosphoenolpyruvate = 5-O-(1-carboxyvinyl)-3-phosphoshikimate + phosphate</text>
        <dbReference type="Rhea" id="RHEA:21256"/>
        <dbReference type="ChEBI" id="CHEBI:43474"/>
        <dbReference type="ChEBI" id="CHEBI:57701"/>
        <dbReference type="ChEBI" id="CHEBI:58702"/>
        <dbReference type="ChEBI" id="CHEBI:145989"/>
        <dbReference type="EC" id="2.5.1.19"/>
    </reaction>
    <physiologicalReaction direction="left-to-right" evidence="6">
        <dbReference type="Rhea" id="RHEA:21257"/>
    </physiologicalReaction>
</comment>
<evidence type="ECO:0000256" key="1">
    <source>
        <dbReference type="ARBA" id="ARBA00004811"/>
    </source>
</evidence>
<comment type="subcellular location">
    <subcellularLocation>
        <location evidence="7">Cytoplasm</location>
    </subcellularLocation>
</comment>
<feature type="binding site" evidence="7">
    <location>
        <position position="380"/>
    </location>
    <ligand>
        <name>phosphoenolpyruvate</name>
        <dbReference type="ChEBI" id="CHEBI:58702"/>
    </ligand>
</feature>
<dbReference type="Gene3D" id="3.65.10.10">
    <property type="entry name" value="Enolpyruvate transferase domain"/>
    <property type="match status" value="2"/>
</dbReference>
<comment type="similarity">
    <text evidence="2 7">Belongs to the EPSP synthase family.</text>
</comment>
<feature type="binding site" evidence="7">
    <location>
        <position position="96"/>
    </location>
    <ligand>
        <name>phosphoenolpyruvate</name>
        <dbReference type="ChEBI" id="CHEBI:58702"/>
    </ligand>
</feature>
<dbReference type="Pfam" id="PF00275">
    <property type="entry name" value="EPSP_synthase"/>
    <property type="match status" value="1"/>
</dbReference>
<keyword evidence="5 7" id="KW-0057">Aromatic amino acid biosynthesis</keyword>
<dbReference type="EMBL" id="CP099490">
    <property type="protein sequence ID" value="USQ77974.1"/>
    <property type="molecule type" value="Genomic_DNA"/>
</dbReference>
<feature type="domain" description="Enolpyruvate transferase" evidence="9">
    <location>
        <begin position="12"/>
        <end position="454"/>
    </location>
</feature>
<feature type="binding site" evidence="7">
    <location>
        <position position="349"/>
    </location>
    <ligand>
        <name>3-phosphoshikimate</name>
        <dbReference type="ChEBI" id="CHEBI:145989"/>
    </ligand>
</feature>
<feature type="binding site" evidence="7">
    <location>
        <position position="172"/>
    </location>
    <ligand>
        <name>phosphoenolpyruvate</name>
        <dbReference type="ChEBI" id="CHEBI:58702"/>
    </ligand>
</feature>
<dbReference type="InterPro" id="IPR036968">
    <property type="entry name" value="Enolpyruvate_Tfrase_sf"/>
</dbReference>
<dbReference type="InterPro" id="IPR001986">
    <property type="entry name" value="Enolpyruvate_Tfrase_dom"/>
</dbReference>
<dbReference type="HAMAP" id="MF_00210">
    <property type="entry name" value="EPSP_synth"/>
    <property type="match status" value="1"/>
</dbReference>
<feature type="binding site" evidence="7">
    <location>
        <position position="446"/>
    </location>
    <ligand>
        <name>phosphoenolpyruvate</name>
        <dbReference type="ChEBI" id="CHEBI:58702"/>
    </ligand>
</feature>
<comment type="caution">
    <text evidence="7">Lacks conserved residue(s) required for the propagation of feature annotation.</text>
</comment>
<dbReference type="InterPro" id="IPR013792">
    <property type="entry name" value="RNA3'P_cycl/enolpyr_Trfase_a/b"/>
</dbReference>
<feature type="compositionally biased region" description="Gly residues" evidence="8">
    <location>
        <begin position="303"/>
        <end position="312"/>
    </location>
</feature>
<feature type="binding site" evidence="7">
    <location>
        <position position="199"/>
    </location>
    <ligand>
        <name>3-phosphoshikimate</name>
        <dbReference type="ChEBI" id="CHEBI:145989"/>
    </ligand>
</feature>
<keyword evidence="7" id="KW-0963">Cytoplasm</keyword>
<dbReference type="InterPro" id="IPR006264">
    <property type="entry name" value="EPSP_synthase"/>
</dbReference>
<comment type="function">
    <text evidence="7">Catalyzes the transfer of the enolpyruvyl moiety of phosphoenolpyruvate (PEP) to the 5-hydroxyl of shikimate-3-phosphate (S3P) to produce enolpyruvyl shikimate-3-phosphate and inorganic phosphate.</text>
</comment>
<feature type="binding site" evidence="7">
    <location>
        <position position="124"/>
    </location>
    <ligand>
        <name>phosphoenolpyruvate</name>
        <dbReference type="ChEBI" id="CHEBI:58702"/>
    </ligand>
</feature>
<feature type="binding site" evidence="7">
    <location>
        <position position="30"/>
    </location>
    <ligand>
        <name>3-phosphoshikimate</name>
        <dbReference type="ChEBI" id="CHEBI:145989"/>
    </ligand>
</feature>
<dbReference type="GO" id="GO:0003866">
    <property type="term" value="F:3-phosphoshikimate 1-carboxyvinyltransferase activity"/>
    <property type="evidence" value="ECO:0007669"/>
    <property type="project" value="UniProtKB-EC"/>
</dbReference>
<name>A0ABY4YMZ6_9MICO</name>
<feature type="active site" description="Proton acceptor" evidence="7">
    <location>
        <position position="349"/>
    </location>
</feature>
<dbReference type="PROSITE" id="PS00885">
    <property type="entry name" value="EPSP_SYNTHASE_2"/>
    <property type="match status" value="1"/>
</dbReference>
<feature type="binding site" evidence="7">
    <location>
        <position position="25"/>
    </location>
    <ligand>
        <name>phosphoenolpyruvate</name>
        <dbReference type="ChEBI" id="CHEBI:58702"/>
    </ligand>
</feature>
<dbReference type="PROSITE" id="PS00104">
    <property type="entry name" value="EPSP_SYNTHASE_1"/>
    <property type="match status" value="1"/>
</dbReference>
<sequence length="473" mass="48042">MIPVVWSAPAARGPVTGTVVVPGSKSLTNRHLLLASLADGPTTLHGALVSRDADLMLGAIQALGVAVERTPDDATWVLTPPTALRAGGRIDCGLAGTVLRFVPPVAALAGGPVEFDGDAAARTRPIAPLLTALAELGVEVDHGGRHTLPFTVLGTGSVRGGEVGVDASASSQFVSALLLAAPRFEQGLTLRHTGERLPSLPHIEMTVQTLRGAGVQVDTPSRGVWHVSPGLVSGREVTVEPDLSSAAPFLAAAAATGGTVTIGGWPTSTTQAGDRMREILSTMGAQVELAPPVLNTGPNDGATGRGHGGTGTHNGSPGSETTKTAVLTVTGPPPGQLRGADLDLHDVGELTPVVAALAALAATPSRLSGIAHLRGHETDRLAALESELCRLGGDVTQTEDGLDISPTRLFPAQLQTYEDHRMVMAAAVLALAVPGTEVLGAGTVAKTFPSFERVWTSLVLGAGATAPAGDALR</sequence>
<dbReference type="InterPro" id="IPR023193">
    <property type="entry name" value="EPSP_synthase_CS"/>
</dbReference>